<feature type="region of interest" description="Disordered" evidence="1">
    <location>
        <begin position="122"/>
        <end position="141"/>
    </location>
</feature>
<protein>
    <recommendedName>
        <fullName evidence="4">Flagellar FliJ protein</fullName>
    </recommendedName>
</protein>
<proteinExistence type="predicted"/>
<evidence type="ECO:0000256" key="1">
    <source>
        <dbReference type="SAM" id="MobiDB-lite"/>
    </source>
</evidence>
<evidence type="ECO:0000313" key="3">
    <source>
        <dbReference type="Proteomes" id="UP000015527"/>
    </source>
</evidence>
<feature type="region of interest" description="Disordered" evidence="1">
    <location>
        <begin position="39"/>
        <end position="58"/>
    </location>
</feature>
<evidence type="ECO:0000313" key="2">
    <source>
        <dbReference type="EMBL" id="EQB17829.1"/>
    </source>
</evidence>
<feature type="compositionally biased region" description="Basic residues" evidence="1">
    <location>
        <begin position="132"/>
        <end position="141"/>
    </location>
</feature>
<keyword evidence="3" id="KW-1185">Reference proteome</keyword>
<organism evidence="2 3">
    <name type="scientific">Novosphingobium lindaniclasticum LE124</name>
    <dbReference type="NCBI Taxonomy" id="1096930"/>
    <lineage>
        <taxon>Bacteria</taxon>
        <taxon>Pseudomonadati</taxon>
        <taxon>Pseudomonadota</taxon>
        <taxon>Alphaproteobacteria</taxon>
        <taxon>Sphingomonadales</taxon>
        <taxon>Sphingomonadaceae</taxon>
        <taxon>Novosphingobium</taxon>
    </lineage>
</organism>
<evidence type="ECO:0008006" key="4">
    <source>
        <dbReference type="Google" id="ProtNLM"/>
    </source>
</evidence>
<dbReference type="OrthoDB" id="7509476at2"/>
<dbReference type="EMBL" id="ATHL01000050">
    <property type="protein sequence ID" value="EQB17829.1"/>
    <property type="molecule type" value="Genomic_DNA"/>
</dbReference>
<reference evidence="2 3" key="1">
    <citation type="journal article" date="2013" name="Genome Announc.">
        <title>Genome Sequence of Novosphingobium lindaniclasticum LE124T, Isolated from a Hexachlorocyclohexane Dumpsite.</title>
        <authorList>
            <person name="Saxena A."/>
            <person name="Nayyar N."/>
            <person name="Sangwan N."/>
            <person name="Kumari R."/>
            <person name="Khurana J.P."/>
            <person name="Lal R."/>
        </authorList>
    </citation>
    <scope>NUCLEOTIDE SEQUENCE [LARGE SCALE GENOMIC DNA]</scope>
    <source>
        <strain evidence="2 3">LE124</strain>
    </source>
</reference>
<dbReference type="PATRIC" id="fig|1096930.3.peg.1285"/>
<dbReference type="Proteomes" id="UP000015527">
    <property type="component" value="Unassembled WGS sequence"/>
</dbReference>
<sequence length="141" mass="15858">MKQERQRLVRLRRLEKIRAIARQTAAVEAAQAESTLSKLRDVSERTHRMTQDYGSRRGMNDAAALHQVGRFLDGLRAIHRTAEGDASRARSIADAKQKILAEAERRRAAIEDRADRQERAIARAAEMPSLSGRKRSGTGLE</sequence>
<name>T0J7E2_9SPHN</name>
<dbReference type="RefSeq" id="WP_021233256.1">
    <property type="nucleotide sequence ID" value="NZ_ATHL01000050.1"/>
</dbReference>
<gene>
    <name evidence="2" type="ORF">L284_06525</name>
</gene>
<dbReference type="AlphaFoldDB" id="T0J7E2"/>
<accession>T0J7E2</accession>
<comment type="caution">
    <text evidence="2">The sequence shown here is derived from an EMBL/GenBank/DDBJ whole genome shotgun (WGS) entry which is preliminary data.</text>
</comment>